<evidence type="ECO:0000313" key="2">
    <source>
        <dbReference type="Proteomes" id="UP001199044"/>
    </source>
</evidence>
<reference evidence="2" key="1">
    <citation type="submission" date="2023-07" db="EMBL/GenBank/DDBJ databases">
        <title>Molecular identification of indigenous halophilic bacteria isolated from red sea cost, biodegradation of synthetic dyes and assessment of degraded metabolite toxicity.</title>
        <authorList>
            <person name="Chaieb K."/>
            <person name="Altayb H.N."/>
        </authorList>
    </citation>
    <scope>NUCLEOTIDE SEQUENCE [LARGE SCALE GENOMIC DNA]</scope>
    <source>
        <strain evidence="2">K20</strain>
    </source>
</reference>
<dbReference type="EMBL" id="JAIWIU010000025">
    <property type="protein sequence ID" value="MCA2015321.1"/>
    <property type="molecule type" value="Genomic_DNA"/>
</dbReference>
<protein>
    <recommendedName>
        <fullName evidence="3">3-demethylubiquinone-9 3-methyltransferase</fullName>
    </recommendedName>
</protein>
<name>A0ABS7YKA8_9VIBR</name>
<proteinExistence type="predicted"/>
<comment type="caution">
    <text evidence="1">The sequence shown here is derived from an EMBL/GenBank/DDBJ whole genome shotgun (WGS) entry which is preliminary data.</text>
</comment>
<accession>A0ABS7YKA8</accession>
<dbReference type="Proteomes" id="UP001199044">
    <property type="component" value="Unassembled WGS sequence"/>
</dbReference>
<gene>
    <name evidence="1" type="ORF">LDJ79_04305</name>
</gene>
<organism evidence="1 2">
    <name type="scientific">Vibrio tritonius</name>
    <dbReference type="NCBI Taxonomy" id="1435069"/>
    <lineage>
        <taxon>Bacteria</taxon>
        <taxon>Pseudomonadati</taxon>
        <taxon>Pseudomonadota</taxon>
        <taxon>Gammaproteobacteria</taxon>
        <taxon>Vibrionales</taxon>
        <taxon>Vibrionaceae</taxon>
        <taxon>Vibrio</taxon>
    </lineage>
</organism>
<evidence type="ECO:0000313" key="1">
    <source>
        <dbReference type="EMBL" id="MCA2015321.1"/>
    </source>
</evidence>
<dbReference type="RefSeq" id="WP_068713483.1">
    <property type="nucleotide sequence ID" value="NZ_AP014635.1"/>
</dbReference>
<sequence length="61" mass="7441">MEYEIITQLKKDFYSRIRSIQTESVPQSQCKPTLSLLTEEELKQLEQIWVELTMWKNNQRH</sequence>
<evidence type="ECO:0008006" key="3">
    <source>
        <dbReference type="Google" id="ProtNLM"/>
    </source>
</evidence>
<keyword evidence="2" id="KW-1185">Reference proteome</keyword>